<keyword evidence="3" id="KW-1185">Reference proteome</keyword>
<organism evidence="2 3">
    <name type="scientific">Myotis brandtii</name>
    <name type="common">Brandt's bat</name>
    <dbReference type="NCBI Taxonomy" id="109478"/>
    <lineage>
        <taxon>Eukaryota</taxon>
        <taxon>Metazoa</taxon>
        <taxon>Chordata</taxon>
        <taxon>Craniata</taxon>
        <taxon>Vertebrata</taxon>
        <taxon>Euteleostomi</taxon>
        <taxon>Mammalia</taxon>
        <taxon>Eutheria</taxon>
        <taxon>Laurasiatheria</taxon>
        <taxon>Chiroptera</taxon>
        <taxon>Yangochiroptera</taxon>
        <taxon>Vespertilionidae</taxon>
        <taxon>Myotis</taxon>
    </lineage>
</organism>
<sequence>MAVLETPSHTTLPPPPRRGLASPFPPKSDASWLAVSSVRTCVKVNVSPAQTLLGPRPACHVRMLRTPRCLEMSDGHGRPWAERKMGSASPCRSLAGRFQEHGDPQRKLNCLLLPHPHDPLPHPHLELPQKLGHLPGGRQTQ</sequence>
<name>S7NMG5_MYOBR</name>
<proteinExistence type="predicted"/>
<evidence type="ECO:0000313" key="3">
    <source>
        <dbReference type="Proteomes" id="UP000052978"/>
    </source>
</evidence>
<protein>
    <submittedName>
        <fullName evidence="2">Uncharacterized protein</fullName>
    </submittedName>
</protein>
<dbReference type="Proteomes" id="UP000052978">
    <property type="component" value="Unassembled WGS sequence"/>
</dbReference>
<feature type="region of interest" description="Disordered" evidence="1">
    <location>
        <begin position="120"/>
        <end position="141"/>
    </location>
</feature>
<gene>
    <name evidence="2" type="ORF">D623_10006962</name>
</gene>
<dbReference type="AlphaFoldDB" id="S7NMG5"/>
<reference evidence="2 3" key="1">
    <citation type="journal article" date="2013" name="Nat. Commun.">
        <title>Genome analysis reveals insights into physiology and longevity of the Brandt's bat Myotis brandtii.</title>
        <authorList>
            <person name="Seim I."/>
            <person name="Fang X."/>
            <person name="Xiong Z."/>
            <person name="Lobanov A.V."/>
            <person name="Huang Z."/>
            <person name="Ma S."/>
            <person name="Feng Y."/>
            <person name="Turanov A.A."/>
            <person name="Zhu Y."/>
            <person name="Lenz T.L."/>
            <person name="Gerashchenko M.V."/>
            <person name="Fan D."/>
            <person name="Hee Yim S."/>
            <person name="Yao X."/>
            <person name="Jordan D."/>
            <person name="Xiong Y."/>
            <person name="Ma Y."/>
            <person name="Lyapunov A.N."/>
            <person name="Chen G."/>
            <person name="Kulakova O.I."/>
            <person name="Sun Y."/>
            <person name="Lee S.G."/>
            <person name="Bronson R.T."/>
            <person name="Moskalev A.A."/>
            <person name="Sunyaev S.R."/>
            <person name="Zhang G."/>
            <person name="Krogh A."/>
            <person name="Wang J."/>
            <person name="Gladyshev V.N."/>
        </authorList>
    </citation>
    <scope>NUCLEOTIDE SEQUENCE [LARGE SCALE GENOMIC DNA]</scope>
</reference>
<accession>S7NMG5</accession>
<evidence type="ECO:0000256" key="1">
    <source>
        <dbReference type="SAM" id="MobiDB-lite"/>
    </source>
</evidence>
<evidence type="ECO:0000313" key="2">
    <source>
        <dbReference type="EMBL" id="EPQ18844.1"/>
    </source>
</evidence>
<dbReference type="EMBL" id="KE164576">
    <property type="protein sequence ID" value="EPQ18844.1"/>
    <property type="molecule type" value="Genomic_DNA"/>
</dbReference>
<feature type="region of interest" description="Disordered" evidence="1">
    <location>
        <begin position="1"/>
        <end position="24"/>
    </location>
</feature>